<protein>
    <submittedName>
        <fullName evidence="3">Uncharacterized protein</fullName>
    </submittedName>
</protein>
<dbReference type="EMBL" id="CAJOBA010036685">
    <property type="protein sequence ID" value="CAF4027575.1"/>
    <property type="molecule type" value="Genomic_DNA"/>
</dbReference>
<feature type="region of interest" description="Disordered" evidence="1">
    <location>
        <begin position="62"/>
        <end position="99"/>
    </location>
</feature>
<dbReference type="AlphaFoldDB" id="A0A8S2P0J2"/>
<dbReference type="Proteomes" id="UP000677228">
    <property type="component" value="Unassembled WGS sequence"/>
</dbReference>
<organism evidence="3 4">
    <name type="scientific">Didymodactylos carnosus</name>
    <dbReference type="NCBI Taxonomy" id="1234261"/>
    <lineage>
        <taxon>Eukaryota</taxon>
        <taxon>Metazoa</taxon>
        <taxon>Spiralia</taxon>
        <taxon>Gnathifera</taxon>
        <taxon>Rotifera</taxon>
        <taxon>Eurotatoria</taxon>
        <taxon>Bdelloidea</taxon>
        <taxon>Philodinida</taxon>
        <taxon>Philodinidae</taxon>
        <taxon>Didymodactylos</taxon>
    </lineage>
</organism>
<evidence type="ECO:0000313" key="3">
    <source>
        <dbReference type="EMBL" id="CAF4027575.1"/>
    </source>
</evidence>
<reference evidence="3" key="1">
    <citation type="submission" date="2021-02" db="EMBL/GenBank/DDBJ databases">
        <authorList>
            <person name="Nowell W R."/>
        </authorList>
    </citation>
    <scope>NUCLEOTIDE SEQUENCE</scope>
</reference>
<gene>
    <name evidence="2" type="ORF">OVA965_LOCUS24840</name>
    <name evidence="3" type="ORF">TMI583_LOCUS25563</name>
</gene>
<evidence type="ECO:0000313" key="4">
    <source>
        <dbReference type="Proteomes" id="UP000682733"/>
    </source>
</evidence>
<feature type="non-terminal residue" evidence="3">
    <location>
        <position position="1"/>
    </location>
</feature>
<feature type="compositionally biased region" description="Basic residues" evidence="1">
    <location>
        <begin position="78"/>
        <end position="93"/>
    </location>
</feature>
<accession>A0A8S2P0J2</accession>
<comment type="caution">
    <text evidence="3">The sequence shown here is derived from an EMBL/GenBank/DDBJ whole genome shotgun (WGS) entry which is preliminary data.</text>
</comment>
<sequence length="209" mass="24516">DSTNMAITENDSKLKNESYKIKQVSTVKQQYHTPTTNKKFFLTNSDKSVYNLKWQVNEMVEKPAQHSRIHSDNNNREHNHKQHVHKHHSHHQHQSPIASEEQIPELVSELFHYPYAYPRIMVPRYTVISYPVFYEASHDMPASVPVPLSKQKPVKINDKPINLVRGFDKLNVKQYYVHSSKKFQEMLQSLEKQGYVHSTILQDEGNKNV</sequence>
<proteinExistence type="predicted"/>
<feature type="compositionally biased region" description="Basic and acidic residues" evidence="1">
    <location>
        <begin position="62"/>
        <end position="77"/>
    </location>
</feature>
<name>A0A8S2P0J2_9BILA</name>
<dbReference type="EMBL" id="CAJNOK010015146">
    <property type="protein sequence ID" value="CAF1219376.1"/>
    <property type="molecule type" value="Genomic_DNA"/>
</dbReference>
<evidence type="ECO:0000256" key="1">
    <source>
        <dbReference type="SAM" id="MobiDB-lite"/>
    </source>
</evidence>
<evidence type="ECO:0000313" key="2">
    <source>
        <dbReference type="EMBL" id="CAF1219376.1"/>
    </source>
</evidence>
<dbReference type="Proteomes" id="UP000682733">
    <property type="component" value="Unassembled WGS sequence"/>
</dbReference>